<gene>
    <name evidence="3" type="ORF">Cflav_PD5418</name>
</gene>
<dbReference type="SMART" id="SM00448">
    <property type="entry name" value="REC"/>
    <property type="match status" value="1"/>
</dbReference>
<dbReference type="PROSITE" id="PS50110">
    <property type="entry name" value="RESPONSE_REGULATORY"/>
    <property type="match status" value="1"/>
</dbReference>
<evidence type="ECO:0000313" key="4">
    <source>
        <dbReference type="Proteomes" id="UP000003688"/>
    </source>
</evidence>
<feature type="domain" description="Response regulatory" evidence="2">
    <location>
        <begin position="3"/>
        <end position="131"/>
    </location>
</feature>
<keyword evidence="4" id="KW-1185">Reference proteome</keyword>
<dbReference type="RefSeq" id="WP_007413096.1">
    <property type="nucleotide sequence ID" value="NZ_ABOX02000003.1"/>
</dbReference>
<feature type="modified residue" description="4-aspartylphosphate" evidence="1">
    <location>
        <position position="64"/>
    </location>
</feature>
<dbReference type="PANTHER" id="PTHR44520:SF1">
    <property type="entry name" value="TWO-COMPONENT SYSTEM REGULATORY PROTEIN"/>
    <property type="match status" value="1"/>
</dbReference>
<name>B9XB98_PEDPL</name>
<comment type="caution">
    <text evidence="3">The sequence shown here is derived from an EMBL/GenBank/DDBJ whole genome shotgun (WGS) entry which is preliminary data.</text>
</comment>
<dbReference type="STRING" id="320771.Cflav_PD5418"/>
<dbReference type="InterPro" id="IPR011006">
    <property type="entry name" value="CheY-like_superfamily"/>
</dbReference>
<proteinExistence type="predicted"/>
<dbReference type="GO" id="GO:0000160">
    <property type="term" value="P:phosphorelay signal transduction system"/>
    <property type="evidence" value="ECO:0007669"/>
    <property type="project" value="InterPro"/>
</dbReference>
<dbReference type="InterPro" id="IPR052893">
    <property type="entry name" value="TCS_response_regulator"/>
</dbReference>
<evidence type="ECO:0000259" key="2">
    <source>
        <dbReference type="PROSITE" id="PS50110"/>
    </source>
</evidence>
<dbReference type="CDD" id="cd17557">
    <property type="entry name" value="REC_Rcp-like"/>
    <property type="match status" value="1"/>
</dbReference>
<dbReference type="Pfam" id="PF00072">
    <property type="entry name" value="Response_reg"/>
    <property type="match status" value="1"/>
</dbReference>
<evidence type="ECO:0000256" key="1">
    <source>
        <dbReference type="PROSITE-ProRule" id="PRU00169"/>
    </source>
</evidence>
<dbReference type="EMBL" id="ABOX02000003">
    <property type="protein sequence ID" value="EEF62783.1"/>
    <property type="molecule type" value="Genomic_DNA"/>
</dbReference>
<dbReference type="OrthoDB" id="195636at2"/>
<protein>
    <submittedName>
        <fullName evidence="3">Response regulator receiver protein</fullName>
    </submittedName>
</protein>
<dbReference type="Gene3D" id="3.40.50.2300">
    <property type="match status" value="1"/>
</dbReference>
<evidence type="ECO:0000313" key="3">
    <source>
        <dbReference type="EMBL" id="EEF62783.1"/>
    </source>
</evidence>
<dbReference type="SUPFAM" id="SSF52172">
    <property type="entry name" value="CheY-like"/>
    <property type="match status" value="1"/>
</dbReference>
<sequence length="144" mass="16522">MKRILLVEDREDDVLLLQMAIKDTPQPVAMEIVSDGEQALHHLTKVLPTANTKDSQVPDLVLLDVKLPRVDGHEVVKWIRQQMQFTAMPVIMLTSSDRRDDILRALSLGANSYLVKTGDMGKFRESLQLLLKYWFDVNQKLPER</sequence>
<dbReference type="PANTHER" id="PTHR44520">
    <property type="entry name" value="RESPONSE REGULATOR RCP1-RELATED"/>
    <property type="match status" value="1"/>
</dbReference>
<dbReference type="InterPro" id="IPR001789">
    <property type="entry name" value="Sig_transdc_resp-reg_receiver"/>
</dbReference>
<organism evidence="3 4">
    <name type="scientific">Pedosphaera parvula (strain Ellin514)</name>
    <dbReference type="NCBI Taxonomy" id="320771"/>
    <lineage>
        <taxon>Bacteria</taxon>
        <taxon>Pseudomonadati</taxon>
        <taxon>Verrucomicrobiota</taxon>
        <taxon>Pedosphaerae</taxon>
        <taxon>Pedosphaerales</taxon>
        <taxon>Pedosphaeraceae</taxon>
        <taxon>Pedosphaera</taxon>
    </lineage>
</organism>
<dbReference type="AlphaFoldDB" id="B9XB98"/>
<reference evidence="3 4" key="1">
    <citation type="journal article" date="2011" name="J. Bacteriol.">
        <title>Genome sequence of 'Pedosphaera parvula' Ellin514, an aerobic Verrucomicrobial isolate from pasture soil.</title>
        <authorList>
            <person name="Kant R."/>
            <person name="van Passel M.W."/>
            <person name="Sangwan P."/>
            <person name="Palva A."/>
            <person name="Lucas S."/>
            <person name="Copeland A."/>
            <person name="Lapidus A."/>
            <person name="Glavina Del Rio T."/>
            <person name="Dalin E."/>
            <person name="Tice H."/>
            <person name="Bruce D."/>
            <person name="Goodwin L."/>
            <person name="Pitluck S."/>
            <person name="Chertkov O."/>
            <person name="Larimer F.W."/>
            <person name="Land M.L."/>
            <person name="Hauser L."/>
            <person name="Brettin T.S."/>
            <person name="Detter J.C."/>
            <person name="Han S."/>
            <person name="de Vos W.M."/>
            <person name="Janssen P.H."/>
            <person name="Smidt H."/>
        </authorList>
    </citation>
    <scope>NUCLEOTIDE SEQUENCE [LARGE SCALE GENOMIC DNA]</scope>
    <source>
        <strain evidence="3 4">Ellin514</strain>
    </source>
</reference>
<keyword evidence="1" id="KW-0597">Phosphoprotein</keyword>
<dbReference type="Proteomes" id="UP000003688">
    <property type="component" value="Unassembled WGS sequence"/>
</dbReference>
<accession>B9XB98</accession>